<gene>
    <name evidence="3" type="ORF">ABID26_006999</name>
</gene>
<dbReference type="EMBL" id="JBEPLM010000026">
    <property type="protein sequence ID" value="MET3597573.1"/>
    <property type="molecule type" value="Genomic_DNA"/>
</dbReference>
<dbReference type="InterPro" id="IPR013559">
    <property type="entry name" value="YheO"/>
</dbReference>
<protein>
    <submittedName>
        <fullName evidence="3">Transcriptional regulator YheO</fullName>
    </submittedName>
</protein>
<dbReference type="PANTHER" id="PTHR35568">
    <property type="entry name" value="TRANSCRIPTIONAL REGULATOR DAUR"/>
    <property type="match status" value="1"/>
</dbReference>
<dbReference type="Proteomes" id="UP001549036">
    <property type="component" value="Unassembled WGS sequence"/>
</dbReference>
<dbReference type="InterPro" id="IPR039446">
    <property type="entry name" value="DauR-like"/>
</dbReference>
<evidence type="ECO:0000313" key="4">
    <source>
        <dbReference type="Proteomes" id="UP001549036"/>
    </source>
</evidence>
<dbReference type="RefSeq" id="WP_354417963.1">
    <property type="nucleotide sequence ID" value="NZ_JBEPLM010000026.1"/>
</dbReference>
<name>A0ABV2I504_9HYPH</name>
<feature type="domain" description="Transcriptional regulator DauR-like HTH" evidence="2">
    <location>
        <begin position="161"/>
        <end position="221"/>
    </location>
</feature>
<reference evidence="3 4" key="1">
    <citation type="submission" date="2024-06" db="EMBL/GenBank/DDBJ databases">
        <title>Genomic Encyclopedia of Type Strains, Phase IV (KMG-IV): sequencing the most valuable type-strain genomes for metagenomic binning, comparative biology and taxonomic classification.</title>
        <authorList>
            <person name="Goeker M."/>
        </authorList>
    </citation>
    <scope>NUCLEOTIDE SEQUENCE [LARGE SCALE GENOMIC DNA]</scope>
    <source>
        <strain evidence="3 4">DSM 29846</strain>
    </source>
</reference>
<dbReference type="InterPro" id="IPR039445">
    <property type="entry name" value="DauR-like_HTH"/>
</dbReference>
<proteinExistence type="predicted"/>
<organism evidence="3 4">
    <name type="scientific">Mesorhizobium shonense</name>
    <dbReference type="NCBI Taxonomy" id="1209948"/>
    <lineage>
        <taxon>Bacteria</taxon>
        <taxon>Pseudomonadati</taxon>
        <taxon>Pseudomonadota</taxon>
        <taxon>Alphaproteobacteria</taxon>
        <taxon>Hyphomicrobiales</taxon>
        <taxon>Phyllobacteriaceae</taxon>
        <taxon>Mesorhizobium</taxon>
    </lineage>
</organism>
<evidence type="ECO:0000313" key="3">
    <source>
        <dbReference type="EMBL" id="MET3597573.1"/>
    </source>
</evidence>
<evidence type="ECO:0000259" key="1">
    <source>
        <dbReference type="Pfam" id="PF08348"/>
    </source>
</evidence>
<comment type="caution">
    <text evidence="3">The sequence shown here is derived from an EMBL/GenBank/DDBJ whole genome shotgun (WGS) entry which is preliminary data.</text>
</comment>
<keyword evidence="4" id="KW-1185">Reference proteome</keyword>
<feature type="domain" description="YheO-like" evidence="1">
    <location>
        <begin position="26"/>
        <end position="134"/>
    </location>
</feature>
<evidence type="ECO:0000259" key="2">
    <source>
        <dbReference type="Pfam" id="PF13309"/>
    </source>
</evidence>
<accession>A0ABV2I504</accession>
<dbReference type="Pfam" id="PF13309">
    <property type="entry name" value="HTH_22"/>
    <property type="match status" value="1"/>
</dbReference>
<dbReference type="Pfam" id="PF08348">
    <property type="entry name" value="PAS_6"/>
    <property type="match status" value="1"/>
</dbReference>
<dbReference type="PANTHER" id="PTHR35568:SF1">
    <property type="entry name" value="TRANSCRIPTIONAL REGULATOR DAUR"/>
    <property type="match status" value="1"/>
</dbReference>
<sequence length="228" mass="25349">MTSGPLNGQKRPIHRKKQYVDDVLEVLGHLIPQLARSIMYDCEVVLHDNRVSPPRILAIGNGHVTRRCVGDLMTRIAIGEHDLTNLHEPLYNYGSVAPGGCPIRVSLIPIIIGGTTVAYLAINFAIGDLLMAQRILGELARIEAYPTRSKEASLPNSLSARQLVESYLEDFARPPHLLDREDRIELVRRLHDQGVFQMRGIVREIATRLGISRAAVYNYLKVATEGAS</sequence>